<reference evidence="1 2" key="1">
    <citation type="journal article" date="2022" name="BMC Genomics">
        <title>Comparative genome analysis of mycobacteria focusing on tRNA and non-coding RNA.</title>
        <authorList>
            <person name="Behra P.R.K."/>
            <person name="Pettersson B.M.F."/>
            <person name="Ramesh M."/>
            <person name="Das S."/>
            <person name="Dasgupta S."/>
            <person name="Kirsebom L.A."/>
        </authorList>
    </citation>
    <scope>NUCLEOTIDE SEQUENCE [LARGE SCALE GENOMIC DNA]</scope>
    <source>
        <strain evidence="1 2">DSM 44078</strain>
    </source>
</reference>
<evidence type="ECO:0008006" key="3">
    <source>
        <dbReference type="Google" id="ProtNLM"/>
    </source>
</evidence>
<dbReference type="RefSeq" id="WP_264070281.1">
    <property type="nucleotide sequence ID" value="NZ_JACKTY010000039.1"/>
</dbReference>
<dbReference type="Proteomes" id="UP001526201">
    <property type="component" value="Unassembled WGS sequence"/>
</dbReference>
<proteinExistence type="predicted"/>
<evidence type="ECO:0000313" key="1">
    <source>
        <dbReference type="EMBL" id="MCV7229087.1"/>
    </source>
</evidence>
<gene>
    <name evidence="1" type="ORF">H7J73_24020</name>
</gene>
<name>A0ABT3CI17_9MYCO</name>
<protein>
    <recommendedName>
        <fullName evidence="3">HNH endonuclease</fullName>
    </recommendedName>
</protein>
<accession>A0ABT3CI17</accession>
<evidence type="ECO:0000313" key="2">
    <source>
        <dbReference type="Proteomes" id="UP001526201"/>
    </source>
</evidence>
<comment type="caution">
    <text evidence="1">The sequence shown here is derived from an EMBL/GenBank/DDBJ whole genome shotgun (WGS) entry which is preliminary data.</text>
</comment>
<keyword evidence="2" id="KW-1185">Reference proteome</keyword>
<sequence length="234" mass="26384">MAATPKKNKRLHLATWVRDRLWSESGGHCQNPECRVDLLSFVKRKHVGELAHIIPASDDGPRAEDGRALTDAERALPENILLLCPTCHVVIDKTPGEYPPPVIHGWKLLSQEARAIAHGTPVFTSRSKARSAIEPLLSANKEIFNQYGPKIDVFDDDRADQWRKQVKATLLPNSKKLLRLLAANRRLLTTDESDTVHIFTLHIQQLQDRHLKGDWMPGSVRFPLAMASIFEDKS</sequence>
<dbReference type="EMBL" id="JACKTY010000039">
    <property type="protein sequence ID" value="MCV7229087.1"/>
    <property type="molecule type" value="Genomic_DNA"/>
</dbReference>
<organism evidence="1 2">
    <name type="scientific">Mycolicibacterium komossense</name>
    <dbReference type="NCBI Taxonomy" id="1779"/>
    <lineage>
        <taxon>Bacteria</taxon>
        <taxon>Bacillati</taxon>
        <taxon>Actinomycetota</taxon>
        <taxon>Actinomycetes</taxon>
        <taxon>Mycobacteriales</taxon>
        <taxon>Mycobacteriaceae</taxon>
        <taxon>Mycolicibacterium</taxon>
    </lineage>
</organism>